<dbReference type="SUPFAM" id="SSF53474">
    <property type="entry name" value="alpha/beta-Hydrolases"/>
    <property type="match status" value="1"/>
</dbReference>
<evidence type="ECO:0000313" key="3">
    <source>
        <dbReference type="EMBL" id="NVZ08354.1"/>
    </source>
</evidence>
<feature type="chain" id="PRO_5032636719" evidence="1">
    <location>
        <begin position="23"/>
        <end position="312"/>
    </location>
</feature>
<name>A0A850R3X5_9GAMM</name>
<dbReference type="PANTHER" id="PTHR43798:SF5">
    <property type="entry name" value="MONOACYLGLYCEROL LIPASE ABHD6"/>
    <property type="match status" value="1"/>
</dbReference>
<dbReference type="PRINTS" id="PR00111">
    <property type="entry name" value="ABHYDROLASE"/>
</dbReference>
<feature type="signal peptide" evidence="1">
    <location>
        <begin position="1"/>
        <end position="22"/>
    </location>
</feature>
<dbReference type="Gene3D" id="3.40.50.1820">
    <property type="entry name" value="alpha/beta hydrolase"/>
    <property type="match status" value="1"/>
</dbReference>
<keyword evidence="1" id="KW-0732">Signal</keyword>
<dbReference type="InterPro" id="IPR029058">
    <property type="entry name" value="AB_hydrolase_fold"/>
</dbReference>
<protein>
    <submittedName>
        <fullName evidence="3">Alpha/beta hydrolase</fullName>
    </submittedName>
</protein>
<dbReference type="InterPro" id="IPR000639">
    <property type="entry name" value="Epox_hydrolase-like"/>
</dbReference>
<keyword evidence="4" id="KW-1185">Reference proteome</keyword>
<sequence>MSFLRRTILLWSLVWLAPSAAADCTIRTGAVYFEDGTLHYREAGAGPTVVLLHGLFAQKEQWDALLCELAASGRRALAPDLPGYGESRDFPLAVYPLEFQAERLHTLILELGLDRLDLAGNSMGGTIAAEYAARYPDRVRTLAFIGAPLGAVDWSEGVRSAIRDGINPFIPLDRDQFALEMRLLFAEPPEIPDSIVEASVAEYRERQLHYRQVWDIVNLDADLLRMQSDARRHHRPPPPPPTLILWGERDGIFEVSGAQPFQARRPRSRLEILPETGHLPMLERPAETAAAYRRFLDGPEPTGRDIHRGQSR</sequence>
<dbReference type="RefSeq" id="WP_176975135.1">
    <property type="nucleotide sequence ID" value="NZ_JABZEO010000002.1"/>
</dbReference>
<dbReference type="Proteomes" id="UP000592294">
    <property type="component" value="Unassembled WGS sequence"/>
</dbReference>
<evidence type="ECO:0000256" key="1">
    <source>
        <dbReference type="SAM" id="SignalP"/>
    </source>
</evidence>
<reference evidence="3 4" key="1">
    <citation type="submission" date="2020-06" db="EMBL/GenBank/DDBJ databases">
        <title>Whole-genome sequence of Allochromatium humboldtianum DSM 21881, type strain.</title>
        <authorList>
            <person name="Kyndt J.A."/>
            <person name="Meyer T.E."/>
        </authorList>
    </citation>
    <scope>NUCLEOTIDE SEQUENCE [LARGE SCALE GENOMIC DNA]</scope>
    <source>
        <strain evidence="3 4">DSM 21881</strain>
    </source>
</reference>
<dbReference type="GO" id="GO:0047372">
    <property type="term" value="F:monoacylglycerol lipase activity"/>
    <property type="evidence" value="ECO:0007669"/>
    <property type="project" value="TreeGrafter"/>
</dbReference>
<dbReference type="InterPro" id="IPR050266">
    <property type="entry name" value="AB_hydrolase_sf"/>
</dbReference>
<dbReference type="EMBL" id="JABZEO010000002">
    <property type="protein sequence ID" value="NVZ08354.1"/>
    <property type="molecule type" value="Genomic_DNA"/>
</dbReference>
<dbReference type="PRINTS" id="PR00412">
    <property type="entry name" value="EPOXHYDRLASE"/>
</dbReference>
<dbReference type="Pfam" id="PF00561">
    <property type="entry name" value="Abhydrolase_1"/>
    <property type="match status" value="1"/>
</dbReference>
<dbReference type="GO" id="GO:0016020">
    <property type="term" value="C:membrane"/>
    <property type="evidence" value="ECO:0007669"/>
    <property type="project" value="TreeGrafter"/>
</dbReference>
<organism evidence="3 4">
    <name type="scientific">Allochromatium humboldtianum</name>
    <dbReference type="NCBI Taxonomy" id="504901"/>
    <lineage>
        <taxon>Bacteria</taxon>
        <taxon>Pseudomonadati</taxon>
        <taxon>Pseudomonadota</taxon>
        <taxon>Gammaproteobacteria</taxon>
        <taxon>Chromatiales</taxon>
        <taxon>Chromatiaceae</taxon>
        <taxon>Allochromatium</taxon>
    </lineage>
</organism>
<feature type="domain" description="AB hydrolase-1" evidence="2">
    <location>
        <begin position="47"/>
        <end position="285"/>
    </location>
</feature>
<proteinExistence type="predicted"/>
<accession>A0A850R3X5</accession>
<keyword evidence="3" id="KW-0378">Hydrolase</keyword>
<dbReference type="GO" id="GO:0046464">
    <property type="term" value="P:acylglycerol catabolic process"/>
    <property type="evidence" value="ECO:0007669"/>
    <property type="project" value="TreeGrafter"/>
</dbReference>
<dbReference type="PANTHER" id="PTHR43798">
    <property type="entry name" value="MONOACYLGLYCEROL LIPASE"/>
    <property type="match status" value="1"/>
</dbReference>
<comment type="caution">
    <text evidence="3">The sequence shown here is derived from an EMBL/GenBank/DDBJ whole genome shotgun (WGS) entry which is preliminary data.</text>
</comment>
<evidence type="ECO:0000259" key="2">
    <source>
        <dbReference type="Pfam" id="PF00561"/>
    </source>
</evidence>
<gene>
    <name evidence="3" type="ORF">HW932_03675</name>
</gene>
<dbReference type="AlphaFoldDB" id="A0A850R3X5"/>
<evidence type="ECO:0000313" key="4">
    <source>
        <dbReference type="Proteomes" id="UP000592294"/>
    </source>
</evidence>
<dbReference type="InterPro" id="IPR000073">
    <property type="entry name" value="AB_hydrolase_1"/>
</dbReference>